<reference evidence="1 3" key="1">
    <citation type="journal article" date="2017" name="Nature">
        <title>The sunflower genome provides insights into oil metabolism, flowering and Asterid evolution.</title>
        <authorList>
            <person name="Badouin H."/>
            <person name="Gouzy J."/>
            <person name="Grassa C.J."/>
            <person name="Murat F."/>
            <person name="Staton S.E."/>
            <person name="Cottret L."/>
            <person name="Lelandais-Briere C."/>
            <person name="Owens G.L."/>
            <person name="Carrere S."/>
            <person name="Mayjonade B."/>
            <person name="Legrand L."/>
            <person name="Gill N."/>
            <person name="Kane N.C."/>
            <person name="Bowers J.E."/>
            <person name="Hubner S."/>
            <person name="Bellec A."/>
            <person name="Berard A."/>
            <person name="Berges H."/>
            <person name="Blanchet N."/>
            <person name="Boniface M.C."/>
            <person name="Brunel D."/>
            <person name="Catrice O."/>
            <person name="Chaidir N."/>
            <person name="Claudel C."/>
            <person name="Donnadieu C."/>
            <person name="Faraut T."/>
            <person name="Fievet G."/>
            <person name="Helmstetter N."/>
            <person name="King M."/>
            <person name="Knapp S.J."/>
            <person name="Lai Z."/>
            <person name="Le Paslier M.C."/>
            <person name="Lippi Y."/>
            <person name="Lorenzon L."/>
            <person name="Mandel J.R."/>
            <person name="Marage G."/>
            <person name="Marchand G."/>
            <person name="Marquand E."/>
            <person name="Bret-Mestries E."/>
            <person name="Morien E."/>
            <person name="Nambeesan S."/>
            <person name="Nguyen T."/>
            <person name="Pegot-Espagnet P."/>
            <person name="Pouilly N."/>
            <person name="Raftis F."/>
            <person name="Sallet E."/>
            <person name="Schiex T."/>
            <person name="Thomas J."/>
            <person name="Vandecasteele C."/>
            <person name="Vares D."/>
            <person name="Vear F."/>
            <person name="Vautrin S."/>
            <person name="Crespi M."/>
            <person name="Mangin B."/>
            <person name="Burke J.M."/>
            <person name="Salse J."/>
            <person name="Munos S."/>
            <person name="Vincourt P."/>
            <person name="Rieseberg L.H."/>
            <person name="Langlade N.B."/>
        </authorList>
    </citation>
    <scope>NUCLEOTIDE SEQUENCE [LARGE SCALE GENOMIC DNA]</scope>
    <source>
        <strain evidence="3">cv. SF193</strain>
        <tissue evidence="1">Leaves</tissue>
    </source>
</reference>
<evidence type="ECO:0000313" key="3">
    <source>
        <dbReference type="Proteomes" id="UP000215914"/>
    </source>
</evidence>
<sequence>MNKELKPNRCLYYNLHYKTHPFSQFPTKPFTFLTDSPPNRFILINFTKFSSKSINPPTHPFIDQDEVTSS</sequence>
<evidence type="ECO:0000313" key="2">
    <source>
        <dbReference type="EMBL" id="OTG00449.1"/>
    </source>
</evidence>
<proteinExistence type="predicted"/>
<reference evidence="2" key="2">
    <citation type="submission" date="2017-02" db="EMBL/GenBank/DDBJ databases">
        <title>Sunflower complete genome.</title>
        <authorList>
            <person name="Langlade N."/>
            <person name="Munos S."/>
        </authorList>
    </citation>
    <scope>NUCLEOTIDE SEQUENCE [LARGE SCALE GENOMIC DNA]</scope>
    <source>
        <tissue evidence="2">Leaves</tissue>
    </source>
</reference>
<evidence type="ECO:0000313" key="1">
    <source>
        <dbReference type="EMBL" id="KAF5771667.1"/>
    </source>
</evidence>
<organism evidence="2 3">
    <name type="scientific">Helianthus annuus</name>
    <name type="common">Common sunflower</name>
    <dbReference type="NCBI Taxonomy" id="4232"/>
    <lineage>
        <taxon>Eukaryota</taxon>
        <taxon>Viridiplantae</taxon>
        <taxon>Streptophyta</taxon>
        <taxon>Embryophyta</taxon>
        <taxon>Tracheophyta</taxon>
        <taxon>Spermatophyta</taxon>
        <taxon>Magnoliopsida</taxon>
        <taxon>eudicotyledons</taxon>
        <taxon>Gunneridae</taxon>
        <taxon>Pentapetalae</taxon>
        <taxon>asterids</taxon>
        <taxon>campanulids</taxon>
        <taxon>Asterales</taxon>
        <taxon>Asteraceae</taxon>
        <taxon>Asteroideae</taxon>
        <taxon>Heliantheae alliance</taxon>
        <taxon>Heliantheae</taxon>
        <taxon>Helianthus</taxon>
    </lineage>
</organism>
<dbReference type="Gramene" id="mRNA:HanXRQr2_Chr13g0567561">
    <property type="protein sequence ID" value="mRNA:HanXRQr2_Chr13g0567561"/>
    <property type="gene ID" value="HanXRQr2_Chr13g0567561"/>
</dbReference>
<dbReference type="AlphaFoldDB" id="A0A251SPB9"/>
<protein>
    <submittedName>
        <fullName evidence="2">Uncharacterized protein</fullName>
    </submittedName>
</protein>
<dbReference type="Proteomes" id="UP000215914">
    <property type="component" value="Chromosome 13"/>
</dbReference>
<dbReference type="EMBL" id="CM007902">
    <property type="protein sequence ID" value="OTG00449.1"/>
    <property type="molecule type" value="Genomic_DNA"/>
</dbReference>
<reference evidence="1" key="3">
    <citation type="submission" date="2020-06" db="EMBL/GenBank/DDBJ databases">
        <title>Helianthus annuus Genome sequencing and assembly Release 2.</title>
        <authorList>
            <person name="Gouzy J."/>
            <person name="Langlade N."/>
            <person name="Munos S."/>
        </authorList>
    </citation>
    <scope>NUCLEOTIDE SEQUENCE</scope>
    <source>
        <tissue evidence="1">Leaves</tissue>
    </source>
</reference>
<dbReference type="InParanoid" id="A0A251SPB9"/>
<keyword evidence="3" id="KW-1185">Reference proteome</keyword>
<accession>A0A251SPB9</accession>
<gene>
    <name evidence="2" type="ORF">HannXRQ_Chr13g0391151</name>
    <name evidence="1" type="ORF">HanXRQr2_Chr13g0567561</name>
</gene>
<dbReference type="EMBL" id="MNCJ02000328">
    <property type="protein sequence ID" value="KAF5771667.1"/>
    <property type="molecule type" value="Genomic_DNA"/>
</dbReference>
<name>A0A251SPB9_HELAN</name>